<reference evidence="1 2" key="1">
    <citation type="submission" date="2017-07" db="EMBL/GenBank/DDBJ databases">
        <authorList>
            <person name="Talla V."/>
            <person name="Backstrom N."/>
        </authorList>
    </citation>
    <scope>NUCLEOTIDE SEQUENCE [LARGE SCALE GENOMIC DNA]</scope>
</reference>
<dbReference type="AlphaFoldDB" id="A0A5E4R521"/>
<gene>
    <name evidence="1" type="ORF">LSINAPIS_LOCUS14125</name>
</gene>
<sequence>MPNLTGLQNSSNLQKVPDGDWFCDRCRPKEKTPRKRRKLFRDEAIVEEIEDRCAHVCMISQRVIEASLCRGRHLLNPPVRQECAPEIHLHRFVTHVCCSLISHLRS</sequence>
<dbReference type="Proteomes" id="UP000324832">
    <property type="component" value="Unassembled WGS sequence"/>
</dbReference>
<protein>
    <recommendedName>
        <fullName evidence="3">PHD-type domain-containing protein</fullName>
    </recommendedName>
</protein>
<dbReference type="EMBL" id="FZQP02006859">
    <property type="protein sequence ID" value="VVD04358.1"/>
    <property type="molecule type" value="Genomic_DNA"/>
</dbReference>
<organism evidence="1 2">
    <name type="scientific">Leptidea sinapis</name>
    <dbReference type="NCBI Taxonomy" id="189913"/>
    <lineage>
        <taxon>Eukaryota</taxon>
        <taxon>Metazoa</taxon>
        <taxon>Ecdysozoa</taxon>
        <taxon>Arthropoda</taxon>
        <taxon>Hexapoda</taxon>
        <taxon>Insecta</taxon>
        <taxon>Pterygota</taxon>
        <taxon>Neoptera</taxon>
        <taxon>Endopterygota</taxon>
        <taxon>Lepidoptera</taxon>
        <taxon>Glossata</taxon>
        <taxon>Ditrysia</taxon>
        <taxon>Papilionoidea</taxon>
        <taxon>Pieridae</taxon>
        <taxon>Dismorphiinae</taxon>
        <taxon>Leptidea</taxon>
    </lineage>
</organism>
<evidence type="ECO:0008006" key="3">
    <source>
        <dbReference type="Google" id="ProtNLM"/>
    </source>
</evidence>
<evidence type="ECO:0000313" key="2">
    <source>
        <dbReference type="Proteomes" id="UP000324832"/>
    </source>
</evidence>
<proteinExistence type="predicted"/>
<name>A0A5E4R521_9NEOP</name>
<accession>A0A5E4R521</accession>
<keyword evidence="2" id="KW-1185">Reference proteome</keyword>
<evidence type="ECO:0000313" key="1">
    <source>
        <dbReference type="EMBL" id="VVD04358.1"/>
    </source>
</evidence>